<dbReference type="CDD" id="cd14733">
    <property type="entry name" value="BACK"/>
    <property type="match status" value="1"/>
</dbReference>
<name>A0A7E4UNS7_PANRE</name>
<accession>A0A7E4UNS7</accession>
<dbReference type="InterPro" id="IPR011333">
    <property type="entry name" value="SKP1/BTB/POZ_sf"/>
</dbReference>
<dbReference type="AlphaFoldDB" id="A0A7E4UNS7"/>
<dbReference type="WBParaSite" id="Pan_g10971.t1">
    <property type="protein sequence ID" value="Pan_g10971.t1"/>
    <property type="gene ID" value="Pan_g10971"/>
</dbReference>
<dbReference type="Proteomes" id="UP000492821">
    <property type="component" value="Unassembled WGS sequence"/>
</dbReference>
<proteinExistence type="predicted"/>
<organism evidence="1 2">
    <name type="scientific">Panagrellus redivivus</name>
    <name type="common">Microworm</name>
    <dbReference type="NCBI Taxonomy" id="6233"/>
    <lineage>
        <taxon>Eukaryota</taxon>
        <taxon>Metazoa</taxon>
        <taxon>Ecdysozoa</taxon>
        <taxon>Nematoda</taxon>
        <taxon>Chromadorea</taxon>
        <taxon>Rhabditida</taxon>
        <taxon>Tylenchina</taxon>
        <taxon>Panagrolaimomorpha</taxon>
        <taxon>Panagrolaimoidea</taxon>
        <taxon>Panagrolaimidae</taxon>
        <taxon>Panagrellus</taxon>
    </lineage>
</organism>
<evidence type="ECO:0000313" key="1">
    <source>
        <dbReference type="Proteomes" id="UP000492821"/>
    </source>
</evidence>
<dbReference type="Gene3D" id="3.30.710.10">
    <property type="entry name" value="Potassium Channel Kv1.1, Chain A"/>
    <property type="match status" value="1"/>
</dbReference>
<protein>
    <submittedName>
        <fullName evidence="2">BTB domain-containing protein</fullName>
    </submittedName>
</protein>
<sequence>MFETDTAEAETGRVVITDFTFKTANAAIKYIYGESLGHVSLEELFDVYKFVDKYDIEAARKKLGPTFEQEITTTNFCTIAKFAWMFANHILDRCAAFLAKHSFLTVTTSFVQLDQRLVMELLRKAAVVPPAVPNRTQYALIPSPKNNRGDRYYRLS</sequence>
<reference evidence="1" key="1">
    <citation type="journal article" date="2013" name="Genetics">
        <title>The draft genome and transcriptome of Panagrellus redivivus are shaped by the harsh demands of a free-living lifestyle.</title>
        <authorList>
            <person name="Srinivasan J."/>
            <person name="Dillman A.R."/>
            <person name="Macchietto M.G."/>
            <person name="Heikkinen L."/>
            <person name="Lakso M."/>
            <person name="Fracchia K.M."/>
            <person name="Antoshechkin I."/>
            <person name="Mortazavi A."/>
            <person name="Wong G."/>
            <person name="Sternberg P.W."/>
        </authorList>
    </citation>
    <scope>NUCLEOTIDE SEQUENCE [LARGE SCALE GENOMIC DNA]</scope>
    <source>
        <strain evidence="1">MT8872</strain>
    </source>
</reference>
<keyword evidence="1" id="KW-1185">Reference proteome</keyword>
<reference evidence="2" key="2">
    <citation type="submission" date="2020-10" db="UniProtKB">
        <authorList>
            <consortium name="WormBaseParasite"/>
        </authorList>
    </citation>
    <scope>IDENTIFICATION</scope>
</reference>
<dbReference type="CDD" id="cd18186">
    <property type="entry name" value="BTB_POZ_ZBTB_KLHL-like"/>
    <property type="match status" value="1"/>
</dbReference>
<evidence type="ECO:0000313" key="2">
    <source>
        <dbReference type="WBParaSite" id="Pan_g10971.t1"/>
    </source>
</evidence>